<dbReference type="EMBL" id="AP024684">
    <property type="protein sequence ID" value="BCX42947.1"/>
    <property type="molecule type" value="Genomic_DNA"/>
</dbReference>
<evidence type="ECO:0000313" key="2">
    <source>
        <dbReference type="Proteomes" id="UP000825066"/>
    </source>
</evidence>
<dbReference type="InterPro" id="IPR024476">
    <property type="entry name" value="DUF3861"/>
</dbReference>
<dbReference type="Pfam" id="PF12977">
    <property type="entry name" value="DUF3861"/>
    <property type="match status" value="1"/>
</dbReference>
<sequence length="126" mass="13487">MAVAAGRGLAYGGHILYSYGEHILMASPSTRYRISVTPIEKDGLQCTGRCTIELEHRASRDLMRLLEAAPRTAGISGDERATLVIATQLLRDIVQRHAGTDGHALAAIAAQVLPALDALEQLPSSR</sequence>
<evidence type="ECO:0000313" key="1">
    <source>
        <dbReference type="EMBL" id="BCX42947.1"/>
    </source>
</evidence>
<keyword evidence="2" id="KW-1185">Reference proteome</keyword>
<name>A0ABM7QZM1_9GAMM</name>
<proteinExistence type="predicted"/>
<organism evidence="1 2">
    <name type="scientific">Stenotrophomonas pavanii</name>
    <dbReference type="NCBI Taxonomy" id="487698"/>
    <lineage>
        <taxon>Bacteria</taxon>
        <taxon>Pseudomonadati</taxon>
        <taxon>Pseudomonadota</taxon>
        <taxon>Gammaproteobacteria</taxon>
        <taxon>Lysobacterales</taxon>
        <taxon>Lysobacteraceae</taxon>
        <taxon>Stenotrophomonas</taxon>
    </lineage>
</organism>
<dbReference type="Proteomes" id="UP000825066">
    <property type="component" value="Chromosome"/>
</dbReference>
<protein>
    <submittedName>
        <fullName evidence="1">DUF3861 family protein</fullName>
    </submittedName>
</protein>
<accession>A0ABM7QZM1</accession>
<reference evidence="1 2" key="1">
    <citation type="submission" date="2021-05" db="EMBL/GenBank/DDBJ databases">
        <title>Complete Genome Sequence of Stenotrophomonas pavanii strain Y.</title>
        <authorList>
            <person name="Dohra H."/>
            <person name="Mohad Din A.R.J."/>
            <person name="Suzuki K."/>
            <person name="Fatma A."/>
            <person name="Honjyo M."/>
            <person name="Nishimura T."/>
            <person name="Moriuch R."/>
            <person name="Masuda K."/>
            <person name="Minoura A."/>
            <person name="Tashiro Y."/>
            <person name="Futamata H."/>
        </authorList>
    </citation>
    <scope>NUCLEOTIDE SEQUENCE [LARGE SCALE GENOMIC DNA]</scope>
    <source>
        <strain evidence="2">Y</strain>
    </source>
</reference>
<gene>
    <name evidence="1" type="ORF">STNY_R11270</name>
</gene>